<keyword evidence="1" id="KW-0812">Transmembrane</keyword>
<keyword evidence="1" id="KW-0472">Membrane</keyword>
<protein>
    <submittedName>
        <fullName evidence="2">Uncharacterized protein</fullName>
    </submittedName>
</protein>
<evidence type="ECO:0000313" key="2">
    <source>
        <dbReference type="EMBL" id="CAA9216237.1"/>
    </source>
</evidence>
<feature type="transmembrane region" description="Helical" evidence="1">
    <location>
        <begin position="67"/>
        <end position="88"/>
    </location>
</feature>
<organism evidence="2">
    <name type="scientific">uncultured Acidimicrobiales bacterium</name>
    <dbReference type="NCBI Taxonomy" id="310071"/>
    <lineage>
        <taxon>Bacteria</taxon>
        <taxon>Bacillati</taxon>
        <taxon>Actinomycetota</taxon>
        <taxon>Acidimicrobiia</taxon>
        <taxon>Acidimicrobiales</taxon>
        <taxon>environmental samples</taxon>
    </lineage>
</organism>
<sequence length="158" mass="16730">MAVGMPVGVSDEVRLELYGFPGWGTAYVFGLTLLLLGLALLSLGLVRPWGEVLPQWFPFVGGKDVPPLAAVVPAGAGAMAVTVLWVRAFSSLDQICDFYGLEGAARAGMIACYSPLLLWGPLLAAVTVSYSMRVRASSLGDELRAWPVSPRGHPRTGV</sequence>
<accession>A0A6J4H8S1</accession>
<feature type="transmembrane region" description="Helical" evidence="1">
    <location>
        <begin position="108"/>
        <end position="130"/>
    </location>
</feature>
<dbReference type="AlphaFoldDB" id="A0A6J4H8S1"/>
<dbReference type="EMBL" id="CADCSZ010000028">
    <property type="protein sequence ID" value="CAA9216237.1"/>
    <property type="molecule type" value="Genomic_DNA"/>
</dbReference>
<reference evidence="2" key="1">
    <citation type="submission" date="2020-02" db="EMBL/GenBank/DDBJ databases">
        <authorList>
            <person name="Meier V. D."/>
        </authorList>
    </citation>
    <scope>NUCLEOTIDE SEQUENCE</scope>
    <source>
        <strain evidence="2">AVDCRST_MAG76</strain>
    </source>
</reference>
<gene>
    <name evidence="2" type="ORF">AVDCRST_MAG76-440</name>
</gene>
<name>A0A6J4H8S1_9ACTN</name>
<feature type="transmembrane region" description="Helical" evidence="1">
    <location>
        <begin position="20"/>
        <end position="46"/>
    </location>
</feature>
<keyword evidence="1" id="KW-1133">Transmembrane helix</keyword>
<proteinExistence type="predicted"/>
<evidence type="ECO:0000256" key="1">
    <source>
        <dbReference type="SAM" id="Phobius"/>
    </source>
</evidence>